<keyword evidence="2" id="KW-1185">Reference proteome</keyword>
<evidence type="ECO:0000313" key="1">
    <source>
        <dbReference type="EMBL" id="WPA97652.1"/>
    </source>
</evidence>
<dbReference type="Proteomes" id="UP001302367">
    <property type="component" value="Chromosome 2"/>
</dbReference>
<sequence length="170" mass="18918">MIGKGFVLERRLQLAVNIASYVRILFGTPFLDTSCGKDDFGVLTRPGQALGTSPVYLKKELFGQPVPVTTMSTANSPIILLMLGIVLLEVYLDRDSQAYQTGRQPSLQDLQAHLTTWCGQVSDKLPRRFQIAVRKCHLASFASSVFAEQIPQDLDEIVDHMSVLHSNELR</sequence>
<accession>A0ABZ0NDP7</accession>
<evidence type="ECO:0000313" key="2">
    <source>
        <dbReference type="Proteomes" id="UP001302367"/>
    </source>
</evidence>
<dbReference type="GeneID" id="90643823"/>
<protein>
    <recommendedName>
        <fullName evidence="3">Protein kinase domain-containing protein</fullName>
    </recommendedName>
</protein>
<reference evidence="1 2" key="1">
    <citation type="submission" date="2023-09" db="EMBL/GenBank/DDBJ databases">
        <title>Complete-Gapless Cercospora beticola genome.</title>
        <authorList>
            <person name="Wyatt N.A."/>
            <person name="Spanner R.E."/>
            <person name="Bolton M.D."/>
        </authorList>
    </citation>
    <scope>NUCLEOTIDE SEQUENCE [LARGE SCALE GENOMIC DNA]</scope>
    <source>
        <strain evidence="1">Cb09-40</strain>
    </source>
</reference>
<dbReference type="EMBL" id="CP134185">
    <property type="protein sequence ID" value="WPA97652.1"/>
    <property type="molecule type" value="Genomic_DNA"/>
</dbReference>
<gene>
    <name evidence="1" type="ORF">RHO25_002263</name>
</gene>
<organism evidence="1 2">
    <name type="scientific">Cercospora beticola</name>
    <name type="common">Sugarbeet leaf spot fungus</name>
    <dbReference type="NCBI Taxonomy" id="122368"/>
    <lineage>
        <taxon>Eukaryota</taxon>
        <taxon>Fungi</taxon>
        <taxon>Dikarya</taxon>
        <taxon>Ascomycota</taxon>
        <taxon>Pezizomycotina</taxon>
        <taxon>Dothideomycetes</taxon>
        <taxon>Dothideomycetidae</taxon>
        <taxon>Mycosphaerellales</taxon>
        <taxon>Mycosphaerellaceae</taxon>
        <taxon>Cercospora</taxon>
    </lineage>
</organism>
<dbReference type="RefSeq" id="XP_065458288.1">
    <property type="nucleotide sequence ID" value="XM_065602216.1"/>
</dbReference>
<proteinExistence type="predicted"/>
<name>A0ABZ0NDP7_CERBT</name>
<evidence type="ECO:0008006" key="3">
    <source>
        <dbReference type="Google" id="ProtNLM"/>
    </source>
</evidence>